<dbReference type="Pfam" id="PF03717">
    <property type="entry name" value="PBP_dimer"/>
    <property type="match status" value="1"/>
</dbReference>
<dbReference type="GO" id="GO:0009002">
    <property type="term" value="F:serine-type D-Ala-D-Ala carboxypeptidase activity"/>
    <property type="evidence" value="ECO:0007669"/>
    <property type="project" value="UniProtKB-EC"/>
</dbReference>
<evidence type="ECO:0000256" key="5">
    <source>
        <dbReference type="ARBA" id="ARBA00022645"/>
    </source>
</evidence>
<evidence type="ECO:0000313" key="16">
    <source>
        <dbReference type="Proteomes" id="UP000253250"/>
    </source>
</evidence>
<dbReference type="InterPro" id="IPR005311">
    <property type="entry name" value="PBP_dimer"/>
</dbReference>
<evidence type="ECO:0000256" key="13">
    <source>
        <dbReference type="ARBA" id="ARBA00023316"/>
    </source>
</evidence>
<name>A0A1C2FXF6_9GAMM</name>
<evidence type="ECO:0000256" key="6">
    <source>
        <dbReference type="ARBA" id="ARBA00022670"/>
    </source>
</evidence>
<dbReference type="GO" id="GO:0071555">
    <property type="term" value="P:cell wall organization"/>
    <property type="evidence" value="ECO:0007669"/>
    <property type="project" value="UniProtKB-KW"/>
</dbReference>
<sequence length="626" mass="69783">MRIIPLKNDSQELRLFESRIWVAAVLGTLLVLGLLMRLGYLQVVKHRYYATLAQDNRVSPVPIAPARGLILDRNGVVLADDFPVFTLQVTPDRVPNMDRLLAKLRPLVALNAQDIREFRRRLTQHKPFQSVTLRAHLSEAEAARVAVNLTRLTGATLHAQLRRYYPLGGLATAAIGYVSRITQTELHGRNADRYVGYRDIGQMGVEKSYQKELMGRIGYKDVEMDARGRAVKVLKRILPHAGHNLYLNIDAQMQAIGEQMLNNRPGTVVALNPRTGAVLTFISSPIYDPNPFVVGIREKAYKALATNPNGPLDNRALNGLYPPGSTIKPFYAYAALQTRWFHPHKYITCPGYYHLPHSTHLFHCWKPLGMGRVDLKDAIEQSCDVYFYRLAFKQGINRMTRYLTDFGFGHRTGIDLPGEYRGLVPTKAWIKASGRPWYPGQTVITGIGQGPLLVTPLQLADAVAAIAHHGIRMRPEVVRGVVNPVTHHVRFRKPYAYPAVPRRRKNSLKQLIRDMTQVVEGPHGTARGIAYGLPYKVAGKTGTAQLWSAAPGFKGKHIRSDALFIAFAPVSHPRIAIAVVVEHAGFGALAAAPIARALMNFYLLGHVHARPQNQLRPQIAQARISP</sequence>
<keyword evidence="8" id="KW-0378">Hydrolase</keyword>
<dbReference type="Proteomes" id="UP000253250">
    <property type="component" value="Unassembled WGS sequence"/>
</dbReference>
<keyword evidence="3" id="KW-1003">Cell membrane</keyword>
<dbReference type="GO" id="GO:0006508">
    <property type="term" value="P:proteolysis"/>
    <property type="evidence" value="ECO:0007669"/>
    <property type="project" value="UniProtKB-KW"/>
</dbReference>
<organism evidence="15 16">
    <name type="scientific">Acidiferrobacter thiooxydans</name>
    <dbReference type="NCBI Taxonomy" id="163359"/>
    <lineage>
        <taxon>Bacteria</taxon>
        <taxon>Pseudomonadati</taxon>
        <taxon>Pseudomonadota</taxon>
        <taxon>Gammaproteobacteria</taxon>
        <taxon>Acidiferrobacterales</taxon>
        <taxon>Acidiferrobacteraceae</taxon>
        <taxon>Acidiferrobacter</taxon>
    </lineage>
</organism>
<dbReference type="EMBL" id="PSYR01000001">
    <property type="protein sequence ID" value="RCN58453.1"/>
    <property type="molecule type" value="Genomic_DNA"/>
</dbReference>
<evidence type="ECO:0000256" key="4">
    <source>
        <dbReference type="ARBA" id="ARBA00022519"/>
    </source>
</evidence>
<evidence type="ECO:0000256" key="3">
    <source>
        <dbReference type="ARBA" id="ARBA00022475"/>
    </source>
</evidence>
<dbReference type="EC" id="3.4.16.4" evidence="14"/>
<dbReference type="PANTHER" id="PTHR30627">
    <property type="entry name" value="PEPTIDOGLYCAN D,D-TRANSPEPTIDASE"/>
    <property type="match status" value="1"/>
</dbReference>
<keyword evidence="10" id="KW-0573">Peptidoglycan synthesis</keyword>
<keyword evidence="7" id="KW-0812">Transmembrane</keyword>
<dbReference type="InterPro" id="IPR001460">
    <property type="entry name" value="PCN-bd_Tpept"/>
</dbReference>
<dbReference type="Pfam" id="PF00905">
    <property type="entry name" value="Transpeptidase"/>
    <property type="match status" value="1"/>
</dbReference>
<dbReference type="SUPFAM" id="SSF56601">
    <property type="entry name" value="beta-lactamase/transpeptidase-like"/>
    <property type="match status" value="1"/>
</dbReference>
<dbReference type="Gene3D" id="3.40.710.10">
    <property type="entry name" value="DD-peptidase/beta-lactamase superfamily"/>
    <property type="match status" value="1"/>
</dbReference>
<dbReference type="InterPro" id="IPR050515">
    <property type="entry name" value="Beta-lactam/transpept"/>
</dbReference>
<reference evidence="15 16" key="1">
    <citation type="submission" date="2018-02" db="EMBL/GenBank/DDBJ databases">
        <title>Insights into the biology of acidophilic members of the Acidiferrobacteraceae family derived from comparative genomic analyses.</title>
        <authorList>
            <person name="Issotta F."/>
            <person name="Thyssen C."/>
            <person name="Mena C."/>
            <person name="Moya A."/>
            <person name="Bellenberg S."/>
            <person name="Sproer C."/>
            <person name="Covarrubias P.C."/>
            <person name="Sand W."/>
            <person name="Quatrini R."/>
            <person name="Vera M."/>
        </authorList>
    </citation>
    <scope>NUCLEOTIDE SEQUENCE [LARGE SCALE GENOMIC DNA]</scope>
    <source>
        <strain evidence="16">m-1</strain>
    </source>
</reference>
<keyword evidence="9" id="KW-0133">Cell shape</keyword>
<keyword evidence="5" id="KW-0121">Carboxypeptidase</keyword>
<dbReference type="NCBIfam" id="TIGR03423">
    <property type="entry name" value="pbp2_mrdA"/>
    <property type="match status" value="1"/>
</dbReference>
<proteinExistence type="predicted"/>
<dbReference type="Gene3D" id="3.90.1310.10">
    <property type="entry name" value="Penicillin-binding protein 2a (Domain 2)"/>
    <property type="match status" value="1"/>
</dbReference>
<evidence type="ECO:0000256" key="12">
    <source>
        <dbReference type="ARBA" id="ARBA00023136"/>
    </source>
</evidence>
<keyword evidence="11" id="KW-1133">Transmembrane helix</keyword>
<keyword evidence="4" id="KW-0997">Cell inner membrane</keyword>
<gene>
    <name evidence="15" type="primary">mrdA</name>
    <name evidence="15" type="ORF">C4900_01250</name>
</gene>
<evidence type="ECO:0000313" key="15">
    <source>
        <dbReference type="EMBL" id="RCN58453.1"/>
    </source>
</evidence>
<dbReference type="GO" id="GO:0008360">
    <property type="term" value="P:regulation of cell shape"/>
    <property type="evidence" value="ECO:0007669"/>
    <property type="project" value="UniProtKB-KW"/>
</dbReference>
<dbReference type="Gene3D" id="3.30.1390.30">
    <property type="entry name" value="Penicillin-binding protein 2a, domain 3"/>
    <property type="match status" value="1"/>
</dbReference>
<evidence type="ECO:0000256" key="10">
    <source>
        <dbReference type="ARBA" id="ARBA00022984"/>
    </source>
</evidence>
<dbReference type="GO" id="GO:0005886">
    <property type="term" value="C:plasma membrane"/>
    <property type="evidence" value="ECO:0007669"/>
    <property type="project" value="UniProtKB-SubCell"/>
</dbReference>
<dbReference type="InterPro" id="IPR017790">
    <property type="entry name" value="Penicillin-binding_protein_2"/>
</dbReference>
<evidence type="ECO:0000256" key="11">
    <source>
        <dbReference type="ARBA" id="ARBA00022989"/>
    </source>
</evidence>
<dbReference type="InterPro" id="IPR012338">
    <property type="entry name" value="Beta-lactam/transpept-like"/>
</dbReference>
<keyword evidence="6" id="KW-0645">Protease</keyword>
<dbReference type="AlphaFoldDB" id="A0A1C2FXF6"/>
<evidence type="ECO:0000256" key="9">
    <source>
        <dbReference type="ARBA" id="ARBA00022960"/>
    </source>
</evidence>
<dbReference type="InterPro" id="IPR036138">
    <property type="entry name" value="PBP_dimer_sf"/>
</dbReference>
<dbReference type="OrthoDB" id="9766847at2"/>
<comment type="subcellular location">
    <subcellularLocation>
        <location evidence="2">Cell membrane</location>
    </subcellularLocation>
    <subcellularLocation>
        <location evidence="1">Membrane</location>
        <topology evidence="1">Single-pass membrane protein</topology>
    </subcellularLocation>
</comment>
<evidence type="ECO:0000256" key="8">
    <source>
        <dbReference type="ARBA" id="ARBA00022801"/>
    </source>
</evidence>
<evidence type="ECO:0000256" key="1">
    <source>
        <dbReference type="ARBA" id="ARBA00004167"/>
    </source>
</evidence>
<evidence type="ECO:0000256" key="14">
    <source>
        <dbReference type="NCBIfam" id="TIGR03423"/>
    </source>
</evidence>
<dbReference type="SUPFAM" id="SSF56519">
    <property type="entry name" value="Penicillin binding protein dimerisation domain"/>
    <property type="match status" value="1"/>
</dbReference>
<dbReference type="RefSeq" id="WP_065972325.1">
    <property type="nucleotide sequence ID" value="NZ_CP080624.1"/>
</dbReference>
<keyword evidence="12" id="KW-0472">Membrane</keyword>
<dbReference type="GO" id="GO:0071972">
    <property type="term" value="F:peptidoglycan L,D-transpeptidase activity"/>
    <property type="evidence" value="ECO:0007669"/>
    <property type="project" value="TreeGrafter"/>
</dbReference>
<dbReference type="STRING" id="163359.A9R16_05630"/>
<evidence type="ECO:0000256" key="2">
    <source>
        <dbReference type="ARBA" id="ARBA00004236"/>
    </source>
</evidence>
<comment type="caution">
    <text evidence="15">The sequence shown here is derived from an EMBL/GenBank/DDBJ whole genome shotgun (WGS) entry which is preliminary data.</text>
</comment>
<accession>A0A1C2FXF6</accession>
<keyword evidence="13" id="KW-0961">Cell wall biogenesis/degradation</keyword>
<evidence type="ECO:0000256" key="7">
    <source>
        <dbReference type="ARBA" id="ARBA00022692"/>
    </source>
</evidence>
<dbReference type="GO" id="GO:0009252">
    <property type="term" value="P:peptidoglycan biosynthetic process"/>
    <property type="evidence" value="ECO:0007669"/>
    <property type="project" value="UniProtKB-UniRule"/>
</dbReference>
<protein>
    <recommendedName>
        <fullName evidence="14">Penicillin-binding protein 2</fullName>
        <ecNumber evidence="14">3.4.16.4</ecNumber>
    </recommendedName>
</protein>
<dbReference type="PANTHER" id="PTHR30627:SF2">
    <property type="entry name" value="PEPTIDOGLYCAN D,D-TRANSPEPTIDASE MRDA"/>
    <property type="match status" value="1"/>
</dbReference>
<keyword evidence="16" id="KW-1185">Reference proteome</keyword>
<dbReference type="GO" id="GO:0008658">
    <property type="term" value="F:penicillin binding"/>
    <property type="evidence" value="ECO:0007669"/>
    <property type="project" value="UniProtKB-UniRule"/>
</dbReference>